<dbReference type="EMBL" id="JAOCIZ010000202">
    <property type="protein sequence ID" value="MDH1507981.1"/>
    <property type="molecule type" value="Genomic_DNA"/>
</dbReference>
<evidence type="ECO:0000259" key="1">
    <source>
        <dbReference type="Pfam" id="PF18741"/>
    </source>
</evidence>
<proteinExistence type="predicted"/>
<dbReference type="Gene3D" id="3.40.960.10">
    <property type="entry name" value="VSR Endonuclease"/>
    <property type="match status" value="1"/>
</dbReference>
<dbReference type="AlphaFoldDB" id="A0AA42RCE7"/>
<dbReference type="Proteomes" id="UP001161704">
    <property type="component" value="Unassembled WGS sequence"/>
</dbReference>
<dbReference type="InterPro" id="IPR049468">
    <property type="entry name" value="Restrct_endonuc-II-like_dom"/>
</dbReference>
<comment type="caution">
    <text evidence="2">The sequence shown here is derived from an EMBL/GenBank/DDBJ whole genome shotgun (WGS) entry which is preliminary data.</text>
</comment>
<feature type="domain" description="Restriction endonuclease type II-like" evidence="1">
    <location>
        <begin position="1"/>
        <end position="70"/>
    </location>
</feature>
<protein>
    <recommendedName>
        <fullName evidence="1">Restriction endonuclease type II-like domain-containing protein</fullName>
    </recommendedName>
</protein>
<accession>A0AA42RCE7</accession>
<dbReference type="RefSeq" id="WP_279983152.1">
    <property type="nucleotide sequence ID" value="NZ_JAOCIZ010000202.1"/>
</dbReference>
<reference evidence="2" key="1">
    <citation type="submission" date="2022-09" db="EMBL/GenBank/DDBJ databases">
        <title>Intensive care unit water sources are persistently colonized with multi-drug resistant bacteria and are the site of extensive horizontal gene transfer of antibiotic resistance genes.</title>
        <authorList>
            <person name="Diorio-Toth L."/>
        </authorList>
    </citation>
    <scope>NUCLEOTIDE SEQUENCE</scope>
    <source>
        <strain evidence="2">GD03710</strain>
    </source>
</reference>
<organism evidence="2 3">
    <name type="scientific">Aeromonas caviae</name>
    <name type="common">Aeromonas punctata</name>
    <dbReference type="NCBI Taxonomy" id="648"/>
    <lineage>
        <taxon>Bacteria</taxon>
        <taxon>Pseudomonadati</taxon>
        <taxon>Pseudomonadota</taxon>
        <taxon>Gammaproteobacteria</taxon>
        <taxon>Aeromonadales</taxon>
        <taxon>Aeromonadaceae</taxon>
        <taxon>Aeromonas</taxon>
    </lineage>
</organism>
<name>A0AA42RCE7_AERCA</name>
<evidence type="ECO:0000313" key="3">
    <source>
        <dbReference type="Proteomes" id="UP001161704"/>
    </source>
</evidence>
<feature type="non-terminal residue" evidence="2">
    <location>
        <position position="1"/>
    </location>
</feature>
<gene>
    <name evidence="2" type="ORF">N5I20_23370</name>
</gene>
<dbReference type="Pfam" id="PF18741">
    <property type="entry name" value="MTES_1575"/>
    <property type="match status" value="1"/>
</dbReference>
<dbReference type="FunFam" id="3.40.960.10:FF:000002">
    <property type="entry name" value="DNA helicase related protein"/>
    <property type="match status" value="1"/>
</dbReference>
<evidence type="ECO:0000313" key="2">
    <source>
        <dbReference type="EMBL" id="MDH1507981.1"/>
    </source>
</evidence>
<dbReference type="SUPFAM" id="SSF52980">
    <property type="entry name" value="Restriction endonuclease-like"/>
    <property type="match status" value="1"/>
</dbReference>
<sequence length="84" mass="9679">LAVVNPHAPGKFLLGVECDGATYHSAPSARDRDRLRQMVLEGLGWNIHRIWSTDWWFNREIPLKALLARLDELEEQARFEAQPV</sequence>
<dbReference type="InterPro" id="IPR011335">
    <property type="entry name" value="Restrct_endonuc-II-like"/>
</dbReference>